<accession>Q0J2D1</accession>
<evidence type="ECO:0000313" key="2">
    <source>
        <dbReference type="EMBL" id="BAF24884.1"/>
    </source>
</evidence>
<dbReference type="EMBL" id="AP008215">
    <property type="protein sequence ID" value="BAF24884.1"/>
    <property type="molecule type" value="Genomic_DNA"/>
</dbReference>
<evidence type="ECO:0000256" key="1">
    <source>
        <dbReference type="SAM" id="Phobius"/>
    </source>
</evidence>
<reference evidence="3" key="2">
    <citation type="journal article" date="2008" name="Nucleic Acids Res.">
        <title>The rice annotation project database (RAP-DB): 2008 update.</title>
        <authorList>
            <consortium name="The rice annotation project (RAP)"/>
        </authorList>
    </citation>
    <scope>GENOME REANNOTATION</scope>
    <source>
        <strain evidence="3">cv. Nipponbare</strain>
    </source>
</reference>
<dbReference type="AlphaFoldDB" id="Q0J2D1"/>
<gene>
    <name evidence="2" type="ordered locus">Os09g0357300</name>
</gene>
<protein>
    <submittedName>
        <fullName evidence="2">Os09g0357300 protein</fullName>
    </submittedName>
</protein>
<name>Q0J2D1_ORYSJ</name>
<organism evidence="2 3">
    <name type="scientific">Oryza sativa subsp. japonica</name>
    <name type="common">Rice</name>
    <dbReference type="NCBI Taxonomy" id="39947"/>
    <lineage>
        <taxon>Eukaryota</taxon>
        <taxon>Viridiplantae</taxon>
        <taxon>Streptophyta</taxon>
        <taxon>Embryophyta</taxon>
        <taxon>Tracheophyta</taxon>
        <taxon>Spermatophyta</taxon>
        <taxon>Magnoliopsida</taxon>
        <taxon>Liliopsida</taxon>
        <taxon>Poales</taxon>
        <taxon>Poaceae</taxon>
        <taxon>BOP clade</taxon>
        <taxon>Oryzoideae</taxon>
        <taxon>Oryzeae</taxon>
        <taxon>Oryzinae</taxon>
        <taxon>Oryza</taxon>
        <taxon>Oryza sativa</taxon>
    </lineage>
</organism>
<feature type="transmembrane region" description="Helical" evidence="1">
    <location>
        <begin position="64"/>
        <end position="81"/>
    </location>
</feature>
<sequence>MKWMQFVNRFKICLEKLDSPVQSLNVQNWVPWHHLHCFLGQLNATKLQGLTFLFVCAMSQSNEGINFLFIVVQFWFCLIIWEKGTTAYDQVSYTL</sequence>
<evidence type="ECO:0000313" key="3">
    <source>
        <dbReference type="Proteomes" id="UP000000763"/>
    </source>
</evidence>
<dbReference type="KEGG" id="dosa:Os09g0357300"/>
<proteinExistence type="predicted"/>
<reference evidence="2 3" key="1">
    <citation type="journal article" date="2005" name="Nature">
        <title>The map-based sequence of the rice genome.</title>
        <authorList>
            <consortium name="International rice genome sequencing project (IRGSP)"/>
            <person name="Matsumoto T."/>
            <person name="Wu J."/>
            <person name="Kanamori H."/>
            <person name="Katayose Y."/>
            <person name="Fujisawa M."/>
            <person name="Namiki N."/>
            <person name="Mizuno H."/>
            <person name="Yamamoto K."/>
            <person name="Antonio B.A."/>
            <person name="Baba T."/>
            <person name="Sakata K."/>
            <person name="Nagamura Y."/>
            <person name="Aoki H."/>
            <person name="Arikawa K."/>
            <person name="Arita K."/>
            <person name="Bito T."/>
            <person name="Chiden Y."/>
            <person name="Fujitsuka N."/>
            <person name="Fukunaka R."/>
            <person name="Hamada M."/>
            <person name="Harada C."/>
            <person name="Hayashi A."/>
            <person name="Hijishita S."/>
            <person name="Honda M."/>
            <person name="Hosokawa S."/>
            <person name="Ichikawa Y."/>
            <person name="Idonuma A."/>
            <person name="Iijima M."/>
            <person name="Ikeda M."/>
            <person name="Ikeno M."/>
            <person name="Ito K."/>
            <person name="Ito S."/>
            <person name="Ito T."/>
            <person name="Ito Y."/>
            <person name="Ito Y."/>
            <person name="Iwabuchi A."/>
            <person name="Kamiya K."/>
            <person name="Karasawa W."/>
            <person name="Kurita K."/>
            <person name="Katagiri S."/>
            <person name="Kikuta A."/>
            <person name="Kobayashi H."/>
            <person name="Kobayashi N."/>
            <person name="Machita K."/>
            <person name="Maehara T."/>
            <person name="Masukawa M."/>
            <person name="Mizubayashi T."/>
            <person name="Mukai Y."/>
            <person name="Nagasaki H."/>
            <person name="Nagata Y."/>
            <person name="Naito S."/>
            <person name="Nakashima M."/>
            <person name="Nakama Y."/>
            <person name="Nakamichi Y."/>
            <person name="Nakamura M."/>
            <person name="Meguro A."/>
            <person name="Negishi M."/>
            <person name="Ohta I."/>
            <person name="Ohta T."/>
            <person name="Okamoto M."/>
            <person name="Ono N."/>
            <person name="Saji S."/>
            <person name="Sakaguchi M."/>
            <person name="Sakai K."/>
            <person name="Shibata M."/>
            <person name="Shimokawa T."/>
            <person name="Song J."/>
            <person name="Takazaki Y."/>
            <person name="Terasawa K."/>
            <person name="Tsugane M."/>
            <person name="Tsuji K."/>
            <person name="Ueda S."/>
            <person name="Waki K."/>
            <person name="Yamagata H."/>
            <person name="Yamamoto M."/>
            <person name="Yamamoto S."/>
            <person name="Yamane H."/>
            <person name="Yoshiki S."/>
            <person name="Yoshihara R."/>
            <person name="Yukawa K."/>
            <person name="Zhong H."/>
            <person name="Yano M."/>
            <person name="Yuan Q."/>
            <person name="Ouyang S."/>
            <person name="Liu J."/>
            <person name="Jones K.M."/>
            <person name="Gansberger K."/>
            <person name="Moffat K."/>
            <person name="Hill J."/>
            <person name="Bera J."/>
            <person name="Fadrosh D."/>
            <person name="Jin S."/>
            <person name="Johri S."/>
            <person name="Kim M."/>
            <person name="Overton L."/>
            <person name="Reardon M."/>
            <person name="Tsitrin T."/>
            <person name="Vuong H."/>
            <person name="Weaver B."/>
            <person name="Ciecko A."/>
            <person name="Tallon L."/>
            <person name="Jackson J."/>
            <person name="Pai G."/>
            <person name="Aken S.V."/>
            <person name="Utterback T."/>
            <person name="Reidmuller S."/>
            <person name="Feldblyum T."/>
            <person name="Hsiao J."/>
            <person name="Zismann V."/>
            <person name="Iobst S."/>
            <person name="de Vazeille A.R."/>
            <person name="Buell C.R."/>
            <person name="Ying K."/>
            <person name="Li Y."/>
            <person name="Lu T."/>
            <person name="Huang Y."/>
            <person name="Zhao Q."/>
            <person name="Feng Q."/>
            <person name="Zhang L."/>
            <person name="Zhu J."/>
            <person name="Weng Q."/>
            <person name="Mu J."/>
            <person name="Lu Y."/>
            <person name="Fan D."/>
            <person name="Liu Y."/>
            <person name="Guan J."/>
            <person name="Zhang Y."/>
            <person name="Yu S."/>
            <person name="Liu X."/>
            <person name="Zhang Y."/>
            <person name="Hong G."/>
            <person name="Han B."/>
            <person name="Choisne N."/>
            <person name="Demange N."/>
            <person name="Orjeda G."/>
            <person name="Samain S."/>
            <person name="Cattolico L."/>
            <person name="Pelletier E."/>
            <person name="Couloux A."/>
            <person name="Segurens B."/>
            <person name="Wincker P."/>
            <person name="D'Hont A."/>
            <person name="Scarpelli C."/>
            <person name="Weissenbach J."/>
            <person name="Salanoubat M."/>
            <person name="Quetier F."/>
            <person name="Yu Y."/>
            <person name="Kim H.R."/>
            <person name="Rambo T."/>
            <person name="Currie J."/>
            <person name="Collura K."/>
            <person name="Luo M."/>
            <person name="Yang T."/>
            <person name="Ammiraju J.S.S."/>
            <person name="Engler F."/>
            <person name="Soderlund C."/>
            <person name="Wing R.A."/>
            <person name="Palmer L.E."/>
            <person name="de la Bastide M."/>
            <person name="Spiegel L."/>
            <person name="Nascimento L."/>
            <person name="Zutavern T."/>
            <person name="O'Shaughnessy A."/>
            <person name="Dike S."/>
            <person name="Dedhia N."/>
            <person name="Preston R."/>
            <person name="Balija V."/>
            <person name="McCombie W.R."/>
            <person name="Chow T."/>
            <person name="Chen H."/>
            <person name="Chung M."/>
            <person name="Chen C."/>
            <person name="Shaw J."/>
            <person name="Wu H."/>
            <person name="Hsiao K."/>
            <person name="Chao Y."/>
            <person name="Chu M."/>
            <person name="Cheng C."/>
            <person name="Hour A."/>
            <person name="Lee P."/>
            <person name="Lin S."/>
            <person name="Lin Y."/>
            <person name="Liou J."/>
            <person name="Liu S."/>
            <person name="Hsing Y."/>
            <person name="Raghuvanshi S."/>
            <person name="Mohanty A."/>
            <person name="Bharti A.K."/>
            <person name="Gaur A."/>
            <person name="Gupta V."/>
            <person name="Kumar D."/>
            <person name="Ravi V."/>
            <person name="Vij S."/>
            <person name="Kapur A."/>
            <person name="Khurana P."/>
            <person name="Khurana P."/>
            <person name="Khurana J.P."/>
            <person name="Tyagi A.K."/>
            <person name="Gaikwad K."/>
            <person name="Singh A."/>
            <person name="Dalal V."/>
            <person name="Srivastava S."/>
            <person name="Dixit A."/>
            <person name="Pal A.K."/>
            <person name="Ghazi I.A."/>
            <person name="Yadav M."/>
            <person name="Pandit A."/>
            <person name="Bhargava A."/>
            <person name="Sureshbabu K."/>
            <person name="Batra K."/>
            <person name="Sharma T.R."/>
            <person name="Mohapatra T."/>
            <person name="Singh N.K."/>
            <person name="Messing J."/>
            <person name="Nelson A.B."/>
            <person name="Fuks G."/>
            <person name="Kavchok S."/>
            <person name="Keizer G."/>
            <person name="Linton E."/>
            <person name="Llaca V."/>
            <person name="Song R."/>
            <person name="Tanyolac B."/>
            <person name="Young S."/>
            <person name="Ho-Il K."/>
            <person name="Hahn J.H."/>
            <person name="Sangsakoo G."/>
            <person name="Vanavichit A."/>
            <person name="de Mattos Luiz.A.T."/>
            <person name="Zimmer P.D."/>
            <person name="Malone G."/>
            <person name="Dellagostin O."/>
            <person name="de Oliveira A.C."/>
            <person name="Bevan M."/>
            <person name="Bancroft I."/>
            <person name="Minx P."/>
            <person name="Cordum H."/>
            <person name="Wilson R."/>
            <person name="Cheng Z."/>
            <person name="Jin W."/>
            <person name="Jiang J."/>
            <person name="Leong S.A."/>
            <person name="Iwama H."/>
            <person name="Gojobori T."/>
            <person name="Itoh T."/>
            <person name="Niimura Y."/>
            <person name="Fujii Y."/>
            <person name="Habara T."/>
            <person name="Sakai H."/>
            <person name="Sato Y."/>
            <person name="Wilson G."/>
            <person name="Kumar K."/>
            <person name="McCouch S."/>
            <person name="Juretic N."/>
            <person name="Hoen D."/>
            <person name="Wright S."/>
            <person name="Bruskiewich R."/>
            <person name="Bureau T."/>
            <person name="Miyao A."/>
            <person name="Hirochika H."/>
            <person name="Nishikawa T."/>
            <person name="Kadowaki K."/>
            <person name="Sugiura M."/>
            <person name="Burr B."/>
            <person name="Sasaki T."/>
        </authorList>
    </citation>
    <scope>NUCLEOTIDE SEQUENCE [LARGE SCALE GENOMIC DNA]</scope>
    <source>
        <strain evidence="3">cv. Nipponbare</strain>
    </source>
</reference>
<keyword evidence="1" id="KW-1133">Transmembrane helix</keyword>
<dbReference type="Proteomes" id="UP000000763">
    <property type="component" value="Chromosome 9"/>
</dbReference>
<keyword evidence="1" id="KW-0812">Transmembrane</keyword>
<keyword evidence="1" id="KW-0472">Membrane</keyword>